<comment type="caution">
    <text evidence="13">The sequence shown here is derived from an EMBL/GenBank/DDBJ whole genome shotgun (WGS) entry which is preliminary data.</text>
</comment>
<dbReference type="InterPro" id="IPR003594">
    <property type="entry name" value="HATPase_dom"/>
</dbReference>
<keyword evidence="14" id="KW-1185">Reference proteome</keyword>
<keyword evidence="8" id="KW-0902">Two-component regulatory system</keyword>
<evidence type="ECO:0000259" key="10">
    <source>
        <dbReference type="Pfam" id="PF02518"/>
    </source>
</evidence>
<keyword evidence="7" id="KW-0067">ATP-binding</keyword>
<dbReference type="InterPro" id="IPR036890">
    <property type="entry name" value="HATPase_C_sf"/>
</dbReference>
<gene>
    <name evidence="13" type="ORF">IEZ26_04940</name>
</gene>
<sequence>MTGRDAEQAHDRGAWAMLARRLSPYLDLAIGLAAAAMSVASLLSTDVASIDPRLEPADPLSVAATLVAGLSLIWRRRRPVTAFAVFVTCCLVVTLTDHYIGLLSVLLLFSLYSLAAHSRRRNGVAGLVLCLLVFIGLAVLDVPDLGTSDLLQACALLLTAWALGDAIRSRRMHQSERLRIAEQEAAAARELAARAVVEERLRIARELHDVVAHSMSLIAVQAGVGGHVIRTDVAAAERALEIIAETSRKALAQTRSMLGLLRAEDADPAVAPLQSIDDLEDLVHDVREAGVDVALTVSGPVRTLDTAIELTAYRIVQESLTNVLKHSGASLAQVTVTYVHDGVDVEVRDHGRGGSRAPAGVVDPPGGHGLVGLRERTRLLGGTLDYGALDGAGFRVAAHLPSSMAVAP</sequence>
<feature type="domain" description="Histidine kinase/HSP90-like ATPase" evidence="10">
    <location>
        <begin position="310"/>
        <end position="402"/>
    </location>
</feature>
<protein>
    <recommendedName>
        <fullName evidence="2">histidine kinase</fullName>
        <ecNumber evidence="2">2.7.13.3</ecNumber>
    </recommendedName>
</protein>
<evidence type="ECO:0000256" key="8">
    <source>
        <dbReference type="ARBA" id="ARBA00023012"/>
    </source>
</evidence>
<keyword evidence="9" id="KW-0812">Transmembrane</keyword>
<comment type="catalytic activity">
    <reaction evidence="1">
        <text>ATP + protein L-histidine = ADP + protein N-phospho-L-histidine.</text>
        <dbReference type="EC" id="2.7.13.3"/>
    </reaction>
</comment>
<proteinExistence type="predicted"/>
<dbReference type="Pfam" id="PF23539">
    <property type="entry name" value="DUF7134"/>
    <property type="match status" value="1"/>
</dbReference>
<feature type="transmembrane region" description="Helical" evidence="9">
    <location>
        <begin position="80"/>
        <end position="112"/>
    </location>
</feature>
<evidence type="ECO:0000256" key="1">
    <source>
        <dbReference type="ARBA" id="ARBA00000085"/>
    </source>
</evidence>
<feature type="transmembrane region" description="Helical" evidence="9">
    <location>
        <begin position="25"/>
        <end position="45"/>
    </location>
</feature>
<dbReference type="Gene3D" id="3.30.565.10">
    <property type="entry name" value="Histidine kinase-like ATPase, C-terminal domain"/>
    <property type="match status" value="1"/>
</dbReference>
<dbReference type="CDD" id="cd16917">
    <property type="entry name" value="HATPase_UhpB-NarQ-NarX-like"/>
    <property type="match status" value="1"/>
</dbReference>
<dbReference type="InterPro" id="IPR011712">
    <property type="entry name" value="Sig_transdc_His_kin_sub3_dim/P"/>
</dbReference>
<keyword evidence="3" id="KW-0597">Phosphoprotein</keyword>
<keyword evidence="6 13" id="KW-0418">Kinase</keyword>
<feature type="domain" description="DUF7134" evidence="12">
    <location>
        <begin position="32"/>
        <end position="171"/>
    </location>
</feature>
<dbReference type="PANTHER" id="PTHR24421">
    <property type="entry name" value="NITRATE/NITRITE SENSOR PROTEIN NARX-RELATED"/>
    <property type="match status" value="1"/>
</dbReference>
<evidence type="ECO:0000259" key="12">
    <source>
        <dbReference type="Pfam" id="PF23539"/>
    </source>
</evidence>
<feature type="domain" description="Signal transduction histidine kinase subgroup 3 dimerisation and phosphoacceptor" evidence="11">
    <location>
        <begin position="199"/>
        <end position="264"/>
    </location>
</feature>
<evidence type="ECO:0000259" key="11">
    <source>
        <dbReference type="Pfam" id="PF07730"/>
    </source>
</evidence>
<dbReference type="Pfam" id="PF07730">
    <property type="entry name" value="HisKA_3"/>
    <property type="match status" value="1"/>
</dbReference>
<evidence type="ECO:0000313" key="13">
    <source>
        <dbReference type="EMBL" id="MBD3923959.1"/>
    </source>
</evidence>
<evidence type="ECO:0000256" key="7">
    <source>
        <dbReference type="ARBA" id="ARBA00022840"/>
    </source>
</evidence>
<keyword evidence="4" id="KW-0808">Transferase</keyword>
<evidence type="ECO:0000256" key="2">
    <source>
        <dbReference type="ARBA" id="ARBA00012438"/>
    </source>
</evidence>
<accession>A0ABR8NBX8</accession>
<dbReference type="PANTHER" id="PTHR24421:SF10">
    <property type="entry name" value="NITRATE_NITRITE SENSOR PROTEIN NARQ"/>
    <property type="match status" value="1"/>
</dbReference>
<dbReference type="Gene3D" id="1.20.5.1930">
    <property type="match status" value="1"/>
</dbReference>
<evidence type="ECO:0000256" key="4">
    <source>
        <dbReference type="ARBA" id="ARBA00022679"/>
    </source>
</evidence>
<organism evidence="13 14">
    <name type="scientific">Nocardioides cavernae</name>
    <dbReference type="NCBI Taxonomy" id="1921566"/>
    <lineage>
        <taxon>Bacteria</taxon>
        <taxon>Bacillati</taxon>
        <taxon>Actinomycetota</taxon>
        <taxon>Actinomycetes</taxon>
        <taxon>Propionibacteriales</taxon>
        <taxon>Nocardioidaceae</taxon>
        <taxon>Nocardioides</taxon>
    </lineage>
</organism>
<evidence type="ECO:0000313" key="14">
    <source>
        <dbReference type="Proteomes" id="UP000618818"/>
    </source>
</evidence>
<dbReference type="Pfam" id="PF02518">
    <property type="entry name" value="HATPase_c"/>
    <property type="match status" value="1"/>
</dbReference>
<keyword evidence="5" id="KW-0547">Nucleotide-binding</keyword>
<evidence type="ECO:0000256" key="5">
    <source>
        <dbReference type="ARBA" id="ARBA00022741"/>
    </source>
</evidence>
<keyword evidence="9" id="KW-0472">Membrane</keyword>
<feature type="transmembrane region" description="Helical" evidence="9">
    <location>
        <begin position="124"/>
        <end position="143"/>
    </location>
</feature>
<dbReference type="EMBL" id="JACXYZ010000001">
    <property type="protein sequence ID" value="MBD3923959.1"/>
    <property type="molecule type" value="Genomic_DNA"/>
</dbReference>
<reference evidence="13 14" key="1">
    <citation type="submission" date="2020-09" db="EMBL/GenBank/DDBJ databases">
        <title>novel species in genus Nocardioides.</title>
        <authorList>
            <person name="Zhang G."/>
        </authorList>
    </citation>
    <scope>NUCLEOTIDE SEQUENCE [LARGE SCALE GENOMIC DNA]</scope>
    <source>
        <strain evidence="13 14">KCTC 39551</strain>
    </source>
</reference>
<evidence type="ECO:0000256" key="9">
    <source>
        <dbReference type="SAM" id="Phobius"/>
    </source>
</evidence>
<evidence type="ECO:0000256" key="3">
    <source>
        <dbReference type="ARBA" id="ARBA00022553"/>
    </source>
</evidence>
<dbReference type="InterPro" id="IPR050482">
    <property type="entry name" value="Sensor_HK_TwoCompSys"/>
</dbReference>
<dbReference type="GO" id="GO:0016301">
    <property type="term" value="F:kinase activity"/>
    <property type="evidence" value="ECO:0007669"/>
    <property type="project" value="UniProtKB-KW"/>
</dbReference>
<name>A0ABR8NBX8_9ACTN</name>
<dbReference type="RefSeq" id="WP_191193782.1">
    <property type="nucleotide sequence ID" value="NZ_JACXYZ010000001.1"/>
</dbReference>
<dbReference type="Proteomes" id="UP000618818">
    <property type="component" value="Unassembled WGS sequence"/>
</dbReference>
<dbReference type="EC" id="2.7.13.3" evidence="2"/>
<dbReference type="InterPro" id="IPR055558">
    <property type="entry name" value="DUF7134"/>
</dbReference>
<keyword evidence="9" id="KW-1133">Transmembrane helix</keyword>
<dbReference type="SUPFAM" id="SSF55874">
    <property type="entry name" value="ATPase domain of HSP90 chaperone/DNA topoisomerase II/histidine kinase"/>
    <property type="match status" value="1"/>
</dbReference>
<evidence type="ECO:0000256" key="6">
    <source>
        <dbReference type="ARBA" id="ARBA00022777"/>
    </source>
</evidence>